<dbReference type="Pfam" id="PF13229">
    <property type="entry name" value="Beta_helix"/>
    <property type="match status" value="1"/>
</dbReference>
<dbReference type="InterPro" id="IPR006626">
    <property type="entry name" value="PbH1"/>
</dbReference>
<evidence type="ECO:0000256" key="4">
    <source>
        <dbReference type="PROSITE-ProRule" id="PRU00134"/>
    </source>
</evidence>
<dbReference type="PROSITE" id="PS50865">
    <property type="entry name" value="ZF_MYND_2"/>
    <property type="match status" value="1"/>
</dbReference>
<dbReference type="InterPro" id="IPR002893">
    <property type="entry name" value="Znf_MYND"/>
</dbReference>
<keyword evidence="2 4" id="KW-0863">Zinc-finger</keyword>
<dbReference type="Proteomes" id="UP000515163">
    <property type="component" value="Unplaced"/>
</dbReference>
<dbReference type="InParanoid" id="A0A6P8HWC9"/>
<feature type="domain" description="MYND-type" evidence="5">
    <location>
        <begin position="1433"/>
        <end position="1470"/>
    </location>
</feature>
<dbReference type="InterPro" id="IPR056681">
    <property type="entry name" value="DUF7779"/>
</dbReference>
<protein>
    <submittedName>
        <fullName evidence="7">Uncharacterized protein LOC116293640</fullName>
    </submittedName>
</protein>
<dbReference type="RefSeq" id="XP_031556960.1">
    <property type="nucleotide sequence ID" value="XM_031701100.1"/>
</dbReference>
<dbReference type="Gene3D" id="3.40.50.300">
    <property type="entry name" value="P-loop containing nucleotide triphosphate hydrolases"/>
    <property type="match status" value="1"/>
</dbReference>
<evidence type="ECO:0000259" key="5">
    <source>
        <dbReference type="PROSITE" id="PS50865"/>
    </source>
</evidence>
<dbReference type="SUPFAM" id="SSF51126">
    <property type="entry name" value="Pectin lyase-like"/>
    <property type="match status" value="1"/>
</dbReference>
<dbReference type="Pfam" id="PF01753">
    <property type="entry name" value="zf-MYND"/>
    <property type="match status" value="1"/>
</dbReference>
<dbReference type="Pfam" id="PF25000">
    <property type="entry name" value="DUF7779"/>
    <property type="match status" value="1"/>
</dbReference>
<dbReference type="Gene3D" id="2.160.20.10">
    <property type="entry name" value="Single-stranded right-handed beta-helix, Pectin lyase-like"/>
    <property type="match status" value="1"/>
</dbReference>
<dbReference type="SMART" id="SM00710">
    <property type="entry name" value="PbH1"/>
    <property type="match status" value="8"/>
</dbReference>
<proteinExistence type="predicted"/>
<keyword evidence="3" id="KW-0862">Zinc</keyword>
<evidence type="ECO:0000256" key="1">
    <source>
        <dbReference type="ARBA" id="ARBA00022723"/>
    </source>
</evidence>
<dbReference type="Gene3D" id="1.25.40.10">
    <property type="entry name" value="Tetratricopeptide repeat domain"/>
    <property type="match status" value="1"/>
</dbReference>
<dbReference type="GO" id="GO:0008270">
    <property type="term" value="F:zinc ion binding"/>
    <property type="evidence" value="ECO:0007669"/>
    <property type="project" value="UniProtKB-KW"/>
</dbReference>
<accession>A0A6P8HWC9</accession>
<dbReference type="PROSITE" id="PS01360">
    <property type="entry name" value="ZF_MYND_1"/>
    <property type="match status" value="1"/>
</dbReference>
<dbReference type="InterPro" id="IPR011990">
    <property type="entry name" value="TPR-like_helical_dom_sf"/>
</dbReference>
<dbReference type="GeneID" id="116293640"/>
<gene>
    <name evidence="7" type="primary">LOC116293640</name>
</gene>
<dbReference type="InterPro" id="IPR012334">
    <property type="entry name" value="Pectin_lyas_fold"/>
</dbReference>
<name>A0A6P8HWC9_ACTTE</name>
<organism evidence="6 7">
    <name type="scientific">Actinia tenebrosa</name>
    <name type="common">Australian red waratah sea anemone</name>
    <dbReference type="NCBI Taxonomy" id="6105"/>
    <lineage>
        <taxon>Eukaryota</taxon>
        <taxon>Metazoa</taxon>
        <taxon>Cnidaria</taxon>
        <taxon>Anthozoa</taxon>
        <taxon>Hexacorallia</taxon>
        <taxon>Actiniaria</taxon>
        <taxon>Actiniidae</taxon>
        <taxon>Actinia</taxon>
    </lineage>
</organism>
<sequence>MAARGTTSSTTSLPPLIITPPTALPPRIIPSSVPVTGTSSTFELREEQKRWLVIGICLHKILLPTLRDYIKSEMLTHYANLKSNHNIDKQKYPTRLKKDSKHKLNYGSINNNEANHGKKVKLYDYGVKSEVDLAKLYLSPNMAKFSGLDDSCDLSAVLGILPLASVFSSVVQSLSNDVKTDIRNEWGHCNFGVWSKTKFLKCFQQMDSLVRAFKLSPAEQKRVTDELIDWETKGVQLCTGNMVDADLVKFVQQEVFQLHDEIKRLWHNHDDEVQKITDSLQTAEEAIQKYQEVTKSQLESFKTSHESTIHKVNELVDVTTEIAKDVDSLKASQNEMETEIVSVNQTQDVFAQRINEGEMKYEILDKRVEALESAIETRSIDRAINIFQAPNRIPCFHGRGQELLALEGQMKDIVSPCKMTAVCGLGGTGKTSLAIEHIWQKIESYSGGVFWISGESNHLFNLSVSEMARQIGTFDEDFKTTLSKTLDWLQNRHDTWCLVIDNLDELELSTDMMKLVGGHWKRQSCGHILITTRREKKKLKEDISDLTEDSCIELKNLSASESAEFIKKRTERHGDEDDIVIEEPVVELGCLPLALDQAAAFIKNGKDISFSDYLEQYKAQRLKTLKRSKAHYPVQDTSKDRIAVHTTWQLNFEYVSQFSEEYGIGQAAALVMEVCAFLSPDDIPNEVLNQGLPKINNEDLLKCVSTAFGKNDISSVLTKFSLFQKFSKKSFSVHRLVQEVIQDKVNEEDRLKEVLQCASRMLYYAFANNRSPVEVCQSFQGDSVFNQENPPSLNLWGKLGAHASVLLYHLIQSSQKHDEIRQQVLYSEESVMLLNEGSVYLNVCRQTKEAMEQKESKLKVLTGLEVPLTVEKVKYINFFDVPLKDFQFKLISHCMAAQESAVSKGTQCKAEGAQKRREADCLRQKGNEAVRSKKFEEALALYTAAIECIRDDPRLYSNRALCELKLQNPEAALSDCESCLNIEERNSKALMRKAWALYELSKKDDREPKLQGRMRAAAALAVHYDSTLLKDKLFNQMFPNVEFKELSNSSELAASFMYSVPGKTYLLHDGHYDFHGAMLDVDTQLVALKRHQVTLIFVDLGVFQSRLYAEGLVFAKGNGSIVCQQNGSLDFFKCKISGGFSCCKDYPDCNGGTGCIAGQFFGIKACDRTGKFGASEVSGVIGTPSIRIMQESDCNVENCDVTECGGKAIICQGEGSVLRVASSRVYGNPQSGLEVVSGACLVAVNNEIYGNGFRGIMISPSPGTCEISKNRIYENKKDAITVFQTDKKLVIDNNRIYHNFGFGIQLSNCGQGEIMENEIFENSFYGIGFEKTSILVVEKNVIYSNKCGGIFIGPNHAGRIVIESNIVRDHNGSWLVNQNVPQPRCRFPQRINATKAEFQYYAIAPILCDNELLKNEECMFHPKERLISVQRECAFCRKSNNLSRCSRCNMASYCNRKCQEKHWSKHKALCSALNDQYSLTIELKQSSECTLVFQNMHFGSHLKGIGEGPKPDPKSNQRFIVKIQTQSGNCHPLQILTAYDKSLSVYGEFQSPEIFNIVMECGVLGKFVHFTSKKAFFDATFVDGGKKLKIYMGKLAPYQEW</sequence>
<dbReference type="KEGG" id="aten:116293640"/>
<keyword evidence="1" id="KW-0479">Metal-binding</keyword>
<evidence type="ECO:0000256" key="3">
    <source>
        <dbReference type="ARBA" id="ARBA00022833"/>
    </source>
</evidence>
<dbReference type="SUPFAM" id="SSF48452">
    <property type="entry name" value="TPR-like"/>
    <property type="match status" value="1"/>
</dbReference>
<evidence type="ECO:0000313" key="7">
    <source>
        <dbReference type="RefSeq" id="XP_031556960.1"/>
    </source>
</evidence>
<dbReference type="InterPro" id="IPR019734">
    <property type="entry name" value="TPR_rpt"/>
</dbReference>
<dbReference type="SUPFAM" id="SSF144232">
    <property type="entry name" value="HIT/MYND zinc finger-like"/>
    <property type="match status" value="1"/>
</dbReference>
<dbReference type="PANTHER" id="PTHR35205">
    <property type="entry name" value="NB-ARC AND TPR DOMAIN PROTEIN"/>
    <property type="match status" value="1"/>
</dbReference>
<dbReference type="PANTHER" id="PTHR35205:SF1">
    <property type="entry name" value="ZU5 DOMAIN-CONTAINING PROTEIN"/>
    <property type="match status" value="1"/>
</dbReference>
<evidence type="ECO:0000313" key="6">
    <source>
        <dbReference type="Proteomes" id="UP000515163"/>
    </source>
</evidence>
<dbReference type="InterPro" id="IPR027417">
    <property type="entry name" value="P-loop_NTPase"/>
</dbReference>
<dbReference type="InterPro" id="IPR011050">
    <property type="entry name" value="Pectin_lyase_fold/virulence"/>
</dbReference>
<dbReference type="SUPFAM" id="SSF52540">
    <property type="entry name" value="P-loop containing nucleoside triphosphate hydrolases"/>
    <property type="match status" value="1"/>
</dbReference>
<reference evidence="7" key="1">
    <citation type="submission" date="2025-08" db="UniProtKB">
        <authorList>
            <consortium name="RefSeq"/>
        </authorList>
    </citation>
    <scope>IDENTIFICATION</scope>
    <source>
        <tissue evidence="7">Tentacle</tissue>
    </source>
</reference>
<keyword evidence="6" id="KW-1185">Reference proteome</keyword>
<dbReference type="OrthoDB" id="6088515at2759"/>
<dbReference type="InterPro" id="IPR039448">
    <property type="entry name" value="Beta_helix"/>
</dbReference>
<dbReference type="SMART" id="SM00028">
    <property type="entry name" value="TPR"/>
    <property type="match status" value="2"/>
</dbReference>
<evidence type="ECO:0000256" key="2">
    <source>
        <dbReference type="ARBA" id="ARBA00022771"/>
    </source>
</evidence>
<dbReference type="Gene3D" id="6.10.140.2220">
    <property type="match status" value="1"/>
</dbReference>